<dbReference type="SUPFAM" id="SSF47384">
    <property type="entry name" value="Homodimeric domain of signal transducing histidine kinase"/>
    <property type="match status" value="1"/>
</dbReference>
<comment type="caution">
    <text evidence="10">The sequence shown here is derived from an EMBL/GenBank/DDBJ whole genome shotgun (WGS) entry which is preliminary data.</text>
</comment>
<dbReference type="AlphaFoldDB" id="A0A916XSS7"/>
<evidence type="ECO:0000256" key="5">
    <source>
        <dbReference type="ARBA" id="ARBA00022692"/>
    </source>
</evidence>
<dbReference type="PROSITE" id="PS50109">
    <property type="entry name" value="HIS_KIN"/>
    <property type="match status" value="1"/>
</dbReference>
<dbReference type="CDD" id="cd00082">
    <property type="entry name" value="HisKA"/>
    <property type="match status" value="1"/>
</dbReference>
<evidence type="ECO:0000256" key="1">
    <source>
        <dbReference type="ARBA" id="ARBA00000085"/>
    </source>
</evidence>
<feature type="transmembrane region" description="Helical" evidence="8">
    <location>
        <begin position="12"/>
        <end position="31"/>
    </location>
</feature>
<dbReference type="SMART" id="SM00387">
    <property type="entry name" value="HATPase_c"/>
    <property type="match status" value="1"/>
</dbReference>
<dbReference type="GO" id="GO:0005886">
    <property type="term" value="C:plasma membrane"/>
    <property type="evidence" value="ECO:0007669"/>
    <property type="project" value="TreeGrafter"/>
</dbReference>
<dbReference type="InterPro" id="IPR003594">
    <property type="entry name" value="HATPase_dom"/>
</dbReference>
<dbReference type="GO" id="GO:0000155">
    <property type="term" value="F:phosphorelay sensor kinase activity"/>
    <property type="evidence" value="ECO:0007669"/>
    <property type="project" value="InterPro"/>
</dbReference>
<dbReference type="Proteomes" id="UP000613160">
    <property type="component" value="Unassembled WGS sequence"/>
</dbReference>
<evidence type="ECO:0000313" key="11">
    <source>
        <dbReference type="Proteomes" id="UP000613160"/>
    </source>
</evidence>
<feature type="domain" description="Histidine kinase" evidence="9">
    <location>
        <begin position="270"/>
        <end position="476"/>
    </location>
</feature>
<dbReference type="PANTHER" id="PTHR45436:SF5">
    <property type="entry name" value="SENSOR HISTIDINE KINASE TRCS"/>
    <property type="match status" value="1"/>
</dbReference>
<keyword evidence="7 8" id="KW-1133">Transmembrane helix</keyword>
<sequence>MRRALAVSSWPLTVQIPLLVVILMVALSLTVSQQVLGRLQATQERHLQELGNAYLDGLSSSLIPAVLRRDVWETFDTVDRAKGMYRGLAAAGTIVLDSGGKVLAASDPRAFPTGTSLPAEVTARFAKGGGFRTQEGGTLAFLSRDLVYEDRKLGSVYASFDTTHLAAERREVLMTLIATNIAITIVLAGLGYFAVGRMVRPIRLLTDHLQQSTKAEVMPLSPEFRSAVGETGRLFRSYGRLVDAVRDRENLARRLAEEERLASLGRLASGMAHEINNPLGGLFNSLDTLKRHGDKPLARKASIDLLERGLTGIRDVVKTALVSYRSVGETRTLHPADIADLRLLLHPEAERRSLTIAWTSAIGGDVPVDATKARQILLNLLLNACAASPAGSVVTFSARRSGESFIVTIDDSGPGMPEEAAAYLRSRDVLTTLYEPNAGLGLWLVRRLMIELGATAAIEASALGGTRIVVTFPFNHEEALADVA</sequence>
<reference evidence="10" key="1">
    <citation type="journal article" date="2014" name="Int. J. Syst. Evol. Microbiol.">
        <title>Complete genome sequence of Corynebacterium casei LMG S-19264T (=DSM 44701T), isolated from a smear-ripened cheese.</title>
        <authorList>
            <consortium name="US DOE Joint Genome Institute (JGI-PGF)"/>
            <person name="Walter F."/>
            <person name="Albersmeier A."/>
            <person name="Kalinowski J."/>
            <person name="Ruckert C."/>
        </authorList>
    </citation>
    <scope>NUCLEOTIDE SEQUENCE</scope>
    <source>
        <strain evidence="10">CGMCC 1.15493</strain>
    </source>
</reference>
<protein>
    <recommendedName>
        <fullName evidence="2">histidine kinase</fullName>
        <ecNumber evidence="2">2.7.13.3</ecNumber>
    </recommendedName>
</protein>
<reference evidence="10" key="2">
    <citation type="submission" date="2020-09" db="EMBL/GenBank/DDBJ databases">
        <authorList>
            <person name="Sun Q."/>
            <person name="Zhou Y."/>
        </authorList>
    </citation>
    <scope>NUCLEOTIDE SEQUENCE</scope>
    <source>
        <strain evidence="10">CGMCC 1.15493</strain>
    </source>
</reference>
<keyword evidence="8" id="KW-0472">Membrane</keyword>
<evidence type="ECO:0000256" key="2">
    <source>
        <dbReference type="ARBA" id="ARBA00012438"/>
    </source>
</evidence>
<dbReference type="EMBL" id="BMJJ01000001">
    <property type="protein sequence ID" value="GGD05717.1"/>
    <property type="molecule type" value="Genomic_DNA"/>
</dbReference>
<keyword evidence="6" id="KW-0418">Kinase</keyword>
<keyword evidence="5 8" id="KW-0812">Transmembrane</keyword>
<evidence type="ECO:0000256" key="7">
    <source>
        <dbReference type="ARBA" id="ARBA00022989"/>
    </source>
</evidence>
<organism evidence="10 11">
    <name type="scientific">Aureimonas glaciei</name>
    <dbReference type="NCBI Taxonomy" id="1776957"/>
    <lineage>
        <taxon>Bacteria</taxon>
        <taxon>Pseudomonadati</taxon>
        <taxon>Pseudomonadota</taxon>
        <taxon>Alphaproteobacteria</taxon>
        <taxon>Hyphomicrobiales</taxon>
        <taxon>Aurantimonadaceae</taxon>
        <taxon>Aureimonas</taxon>
    </lineage>
</organism>
<dbReference type="InterPro" id="IPR050428">
    <property type="entry name" value="TCS_sensor_his_kinase"/>
</dbReference>
<dbReference type="EC" id="2.7.13.3" evidence="2"/>
<dbReference type="SUPFAM" id="SSF55874">
    <property type="entry name" value="ATPase domain of HSP90 chaperone/DNA topoisomerase II/histidine kinase"/>
    <property type="match status" value="1"/>
</dbReference>
<evidence type="ECO:0000259" key="9">
    <source>
        <dbReference type="PROSITE" id="PS50109"/>
    </source>
</evidence>
<dbReference type="RefSeq" id="WP_188849032.1">
    <property type="nucleotide sequence ID" value="NZ_BMJJ01000001.1"/>
</dbReference>
<evidence type="ECO:0000256" key="3">
    <source>
        <dbReference type="ARBA" id="ARBA00022553"/>
    </source>
</evidence>
<dbReference type="InterPro" id="IPR003661">
    <property type="entry name" value="HisK_dim/P_dom"/>
</dbReference>
<dbReference type="Gene3D" id="3.30.565.10">
    <property type="entry name" value="Histidine kinase-like ATPase, C-terminal domain"/>
    <property type="match status" value="1"/>
</dbReference>
<name>A0A916XSS7_9HYPH</name>
<dbReference type="InterPro" id="IPR005467">
    <property type="entry name" value="His_kinase_dom"/>
</dbReference>
<keyword evidence="11" id="KW-1185">Reference proteome</keyword>
<evidence type="ECO:0000256" key="4">
    <source>
        <dbReference type="ARBA" id="ARBA00022679"/>
    </source>
</evidence>
<comment type="catalytic activity">
    <reaction evidence="1">
        <text>ATP + protein L-histidine = ADP + protein N-phospho-L-histidine.</text>
        <dbReference type="EC" id="2.7.13.3"/>
    </reaction>
</comment>
<keyword evidence="4" id="KW-0808">Transferase</keyword>
<dbReference type="InterPro" id="IPR036097">
    <property type="entry name" value="HisK_dim/P_sf"/>
</dbReference>
<dbReference type="Gene3D" id="1.10.287.130">
    <property type="match status" value="1"/>
</dbReference>
<dbReference type="PANTHER" id="PTHR45436">
    <property type="entry name" value="SENSOR HISTIDINE KINASE YKOH"/>
    <property type="match status" value="1"/>
</dbReference>
<evidence type="ECO:0000313" key="10">
    <source>
        <dbReference type="EMBL" id="GGD05717.1"/>
    </source>
</evidence>
<accession>A0A916XSS7</accession>
<evidence type="ECO:0000256" key="8">
    <source>
        <dbReference type="SAM" id="Phobius"/>
    </source>
</evidence>
<dbReference type="InterPro" id="IPR036890">
    <property type="entry name" value="HATPase_C_sf"/>
</dbReference>
<dbReference type="Pfam" id="PF02518">
    <property type="entry name" value="HATPase_c"/>
    <property type="match status" value="1"/>
</dbReference>
<gene>
    <name evidence="10" type="ORF">GCM10011335_05780</name>
</gene>
<dbReference type="SMART" id="SM00388">
    <property type="entry name" value="HisKA"/>
    <property type="match status" value="1"/>
</dbReference>
<keyword evidence="3" id="KW-0597">Phosphoprotein</keyword>
<feature type="transmembrane region" description="Helical" evidence="8">
    <location>
        <begin position="172"/>
        <end position="195"/>
    </location>
</feature>
<proteinExistence type="predicted"/>
<evidence type="ECO:0000256" key="6">
    <source>
        <dbReference type="ARBA" id="ARBA00022777"/>
    </source>
</evidence>